<dbReference type="PROSITE" id="PS51257">
    <property type="entry name" value="PROKAR_LIPOPROTEIN"/>
    <property type="match status" value="1"/>
</dbReference>
<evidence type="ECO:0000313" key="3">
    <source>
        <dbReference type="Proteomes" id="UP000726136"/>
    </source>
</evidence>
<comment type="caution">
    <text evidence="2">The sequence shown here is derived from an EMBL/GenBank/DDBJ whole genome shotgun (WGS) entry which is preliminary data.</text>
</comment>
<evidence type="ECO:0000313" key="2">
    <source>
        <dbReference type="EMBL" id="MBF4437394.1"/>
    </source>
</evidence>
<evidence type="ECO:0000313" key="1">
    <source>
        <dbReference type="EMBL" id="MBF4374122.1"/>
    </source>
</evidence>
<keyword evidence="3" id="KW-1185">Reference proteome</keyword>
<proteinExistence type="predicted"/>
<accession>A0AAW4BJ53</accession>
<dbReference type="Pfam" id="PF09676">
    <property type="entry name" value="TraV"/>
    <property type="match status" value="1"/>
</dbReference>
<dbReference type="EMBL" id="SCLC01000915">
    <property type="protein sequence ID" value="MBF4437394.1"/>
    <property type="molecule type" value="Genomic_DNA"/>
</dbReference>
<sequence>MKKILLLTGIISLAGCSVLPYESEFQCPNAAGTGKCVSVEQAYEEAETGIDATKKTEATVTDDKTYNTLYEYENEQYKALAGLLREPETPVVMPAKVVRTLIMSYPDNPMEQTRIYMPRFVYSIEKKPQFVFGQYKLQDDVGVDIFKALGGQPNGTN</sequence>
<reference evidence="2 3" key="1">
    <citation type="journal article" date="2021" name="PeerJ">
        <title>Analysis of 44 Vibrio anguillarum genomes reveals high genetic diversity.</title>
        <authorList>
            <person name="Hansen M.J."/>
            <person name="Dalsgaard I."/>
        </authorList>
    </citation>
    <scope>NUCLEOTIDE SEQUENCE</scope>
    <source>
        <strain evidence="1 3">040915-1/1B</strain>
        <strain evidence="2">850617-1/1</strain>
    </source>
</reference>
<gene>
    <name evidence="1" type="ORF">EAY46_13690</name>
    <name evidence="2" type="ORF">ERJ77_23505</name>
</gene>
<organism evidence="2 4">
    <name type="scientific">Vibrio anguillarum</name>
    <name type="common">Listonella anguillarum</name>
    <dbReference type="NCBI Taxonomy" id="55601"/>
    <lineage>
        <taxon>Bacteria</taxon>
        <taxon>Pseudomonadati</taxon>
        <taxon>Pseudomonadota</taxon>
        <taxon>Gammaproteobacteria</taxon>
        <taxon>Vibrionales</taxon>
        <taxon>Vibrionaceae</taxon>
        <taxon>Vibrio</taxon>
    </lineage>
</organism>
<name>A0AAW4BJ53_VIBAN</name>
<dbReference type="RefSeq" id="WP_194663728.1">
    <property type="nucleotide sequence ID" value="NZ_RDPI01000016.1"/>
</dbReference>
<dbReference type="AlphaFoldDB" id="A0AAW4BJ53"/>
<protein>
    <submittedName>
        <fullName evidence="2">Type IV conjugative transfer system protein TraV</fullName>
    </submittedName>
</protein>
<dbReference type="EMBL" id="RDPI01000016">
    <property type="protein sequence ID" value="MBF4374122.1"/>
    <property type="molecule type" value="Genomic_DNA"/>
</dbReference>
<dbReference type="Proteomes" id="UP000726136">
    <property type="component" value="Unassembled WGS sequence"/>
</dbReference>
<dbReference type="Proteomes" id="UP000786185">
    <property type="component" value="Unassembled WGS sequence"/>
</dbReference>
<evidence type="ECO:0000313" key="4">
    <source>
        <dbReference type="Proteomes" id="UP000786185"/>
    </source>
</evidence>
<dbReference type="InterPro" id="IPR014118">
    <property type="entry name" value="T4SS_TraV"/>
</dbReference>